<comment type="caution">
    <text evidence="1">The sequence shown here is derived from an EMBL/GenBank/DDBJ whole genome shotgun (WGS) entry which is preliminary data.</text>
</comment>
<reference evidence="1 2" key="1">
    <citation type="submission" date="2018-02" db="EMBL/GenBank/DDBJ databases">
        <title>Genome sequencing of Solimonas sp. HR-BB.</title>
        <authorList>
            <person name="Lee Y."/>
            <person name="Jeon C.O."/>
        </authorList>
    </citation>
    <scope>NUCLEOTIDE SEQUENCE [LARGE SCALE GENOMIC DNA]</scope>
    <source>
        <strain evidence="1 2">HR-BB</strain>
    </source>
</reference>
<dbReference type="Pfam" id="PF10698">
    <property type="entry name" value="DUF2505"/>
    <property type="match status" value="1"/>
</dbReference>
<evidence type="ECO:0008006" key="3">
    <source>
        <dbReference type="Google" id="ProtNLM"/>
    </source>
</evidence>
<accession>A0A2S5TD77</accession>
<proteinExistence type="predicted"/>
<evidence type="ECO:0000313" key="1">
    <source>
        <dbReference type="EMBL" id="PPE72954.1"/>
    </source>
</evidence>
<dbReference type="OrthoDB" id="7062407at2"/>
<dbReference type="Proteomes" id="UP000238220">
    <property type="component" value="Unassembled WGS sequence"/>
</dbReference>
<sequence length="166" mass="19203">MGRDMKYDERLDYDKPVETVLRMYTDRSYFERKYRDSGAWDVEVLEHEQNGKRFRIKCRFSMKSDAPLPDFAKKFIGESVSVVQQDAWDLEKLTGRIDTEIKGAPVKVFTEMQLKPSGQGCANHLVWNVSCGIPLIGGKLEKVLAEDLQAKSRTDYQVSLKILRDY</sequence>
<evidence type="ECO:0000313" key="2">
    <source>
        <dbReference type="Proteomes" id="UP000238220"/>
    </source>
</evidence>
<dbReference type="InterPro" id="IPR023393">
    <property type="entry name" value="START-like_dom_sf"/>
</dbReference>
<dbReference type="AlphaFoldDB" id="A0A2S5TD77"/>
<dbReference type="EMBL" id="PSNW01000009">
    <property type="protein sequence ID" value="PPE72954.1"/>
    <property type="molecule type" value="Genomic_DNA"/>
</dbReference>
<dbReference type="Gene3D" id="3.30.530.20">
    <property type="match status" value="1"/>
</dbReference>
<protein>
    <recommendedName>
        <fullName evidence="3">DUF2505 domain-containing protein</fullName>
    </recommendedName>
</protein>
<name>A0A2S5TD77_9GAMM</name>
<gene>
    <name evidence="1" type="ORF">C3942_16175</name>
</gene>
<dbReference type="InterPro" id="IPR019639">
    <property type="entry name" value="DUF2505"/>
</dbReference>
<organism evidence="1 2">
    <name type="scientific">Solimonas fluminis</name>
    <dbReference type="NCBI Taxonomy" id="2086571"/>
    <lineage>
        <taxon>Bacteria</taxon>
        <taxon>Pseudomonadati</taxon>
        <taxon>Pseudomonadota</taxon>
        <taxon>Gammaproteobacteria</taxon>
        <taxon>Nevskiales</taxon>
        <taxon>Nevskiaceae</taxon>
        <taxon>Solimonas</taxon>
    </lineage>
</organism>
<keyword evidence="2" id="KW-1185">Reference proteome</keyword>